<evidence type="ECO:0000259" key="1">
    <source>
        <dbReference type="Pfam" id="PF00535"/>
    </source>
</evidence>
<evidence type="ECO:0000313" key="3">
    <source>
        <dbReference type="Proteomes" id="UP000031829"/>
    </source>
</evidence>
<reference evidence="2 3" key="1">
    <citation type="journal article" date="2015" name="Genome Announc.">
        <title>Complete genome sequences for 35 biothreat assay-relevant bacillus species.</title>
        <authorList>
            <person name="Johnson S.L."/>
            <person name="Daligault H.E."/>
            <person name="Davenport K.W."/>
            <person name="Jaissle J."/>
            <person name="Frey K.G."/>
            <person name="Ladner J.T."/>
            <person name="Broomall S.M."/>
            <person name="Bishop-Lilly K.A."/>
            <person name="Bruce D.C."/>
            <person name="Gibbons H.S."/>
            <person name="Coyne S.R."/>
            <person name="Lo C.C."/>
            <person name="Meincke L."/>
            <person name="Munk A.C."/>
            <person name="Koroleva G.I."/>
            <person name="Rosenzweig C.N."/>
            <person name="Palacios G.F."/>
            <person name="Redden C.L."/>
            <person name="Minogue T.D."/>
            <person name="Chain P.S."/>
        </authorList>
    </citation>
    <scope>NUCLEOTIDE SEQUENCE [LARGE SCALE GENOMIC DNA]</scope>
    <source>
        <strain evidence="3">ATCC 14581 / DSM 32 / JCM 2506 / NBRC 15308 / NCIMB 9376 / NCTC 10342 / NRRL B-14308 / VKM B-512</strain>
    </source>
</reference>
<dbReference type="Pfam" id="PF00535">
    <property type="entry name" value="Glycos_transf_2"/>
    <property type="match status" value="1"/>
</dbReference>
<dbReference type="KEGG" id="bmeg:BG04_2214"/>
<dbReference type="GO" id="GO:0016740">
    <property type="term" value="F:transferase activity"/>
    <property type="evidence" value="ECO:0007669"/>
    <property type="project" value="UniProtKB-KW"/>
</dbReference>
<dbReference type="EMBL" id="CP009920">
    <property type="protein sequence ID" value="AJI23010.1"/>
    <property type="molecule type" value="Genomic_DNA"/>
</dbReference>
<accession>A0A0B6ADM3</accession>
<evidence type="ECO:0000313" key="2">
    <source>
        <dbReference type="EMBL" id="AJI23010.1"/>
    </source>
</evidence>
<feature type="domain" description="Glycosyltransferase 2-like" evidence="1">
    <location>
        <begin position="7"/>
        <end position="165"/>
    </location>
</feature>
<dbReference type="HOGENOM" id="CLU_033536_7_4_9"/>
<dbReference type="FunFam" id="3.90.550.10:FF:000123">
    <property type="entry name" value="Cell wall biosynthesis glycosyltransferase"/>
    <property type="match status" value="1"/>
</dbReference>
<name>A0A0B6ADM3_PRIM2</name>
<organism evidence="2 3">
    <name type="scientific">Priestia megaterium (strain ATCC 14581 / DSM 32 / CCUG 1817 / JCM 2506 / NBRC 15308 / NCIMB 9376 / NCTC 10342 / NRRL B-14308 / VKM B-512 / Ford 19)</name>
    <name type="common">Bacillus megaterium</name>
    <dbReference type="NCBI Taxonomy" id="1348623"/>
    <lineage>
        <taxon>Bacteria</taxon>
        <taxon>Bacillati</taxon>
        <taxon>Bacillota</taxon>
        <taxon>Bacilli</taxon>
        <taxon>Bacillales</taxon>
        <taxon>Bacillaceae</taxon>
        <taxon>Priestia</taxon>
    </lineage>
</organism>
<dbReference type="CDD" id="cd04179">
    <property type="entry name" value="DPM_DPG-synthase_like"/>
    <property type="match status" value="1"/>
</dbReference>
<dbReference type="Gene3D" id="3.90.550.10">
    <property type="entry name" value="Spore Coat Polysaccharide Biosynthesis Protein SpsA, Chain A"/>
    <property type="match status" value="1"/>
</dbReference>
<protein>
    <submittedName>
        <fullName evidence="2">Glycosyl transferase 2 family protein</fullName>
    </submittedName>
</protein>
<dbReference type="SUPFAM" id="SSF53448">
    <property type="entry name" value="Nucleotide-diphospho-sugar transferases"/>
    <property type="match status" value="1"/>
</dbReference>
<dbReference type="InterPro" id="IPR001173">
    <property type="entry name" value="Glyco_trans_2-like"/>
</dbReference>
<proteinExistence type="predicted"/>
<dbReference type="PANTHER" id="PTHR48090">
    <property type="entry name" value="UNDECAPRENYL-PHOSPHATE 4-DEOXY-4-FORMAMIDO-L-ARABINOSE TRANSFERASE-RELATED"/>
    <property type="match status" value="1"/>
</dbReference>
<dbReference type="InterPro" id="IPR029044">
    <property type="entry name" value="Nucleotide-diphossugar_trans"/>
</dbReference>
<dbReference type="RefSeq" id="WP_230586498.1">
    <property type="nucleotide sequence ID" value="NZ_BCVB01000009.1"/>
</dbReference>
<dbReference type="AlphaFoldDB" id="A0A0B6ADM3"/>
<dbReference type="PANTHER" id="PTHR48090:SF7">
    <property type="entry name" value="RFBJ PROTEIN"/>
    <property type="match status" value="1"/>
</dbReference>
<dbReference type="InterPro" id="IPR050256">
    <property type="entry name" value="Glycosyltransferase_2"/>
</dbReference>
<dbReference type="Proteomes" id="UP000031829">
    <property type="component" value="Chromosome"/>
</dbReference>
<dbReference type="GeneID" id="93645680"/>
<sequence length="229" mass="26441">MKKRALIIIPAYNEEDNIKDTVSNVKYMNNFDYIVVNDGSKDKTQEILDSNNFNHLDLPINLGIGGAMQTGYKYALKNDYDYAIQLDADGQHNPKDLAKLIDEIDINHFDMVIGSRFIEKTDYRGSLTRRVGIYYFYKLIHILTGKKVTDPTSGYRVVNKKIIKEFSNYYPQDYPEVEVVVDLAKKGYNIHETRVDMNSRQGGTSSITPLKSIYYMIKVTFFSVIRKVF</sequence>
<gene>
    <name evidence="2" type="ORF">BG04_2214</name>
</gene>
<keyword evidence="2" id="KW-0808">Transferase</keyword>